<dbReference type="Pfam" id="PF24800">
    <property type="entry name" value="DUF7702"/>
    <property type="match status" value="1"/>
</dbReference>
<dbReference type="InterPro" id="IPR056119">
    <property type="entry name" value="DUF7702"/>
</dbReference>
<dbReference type="HOGENOM" id="CLU_485814_0_0_1"/>
<reference evidence="3 4" key="1">
    <citation type="journal article" date="2012" name="PLoS Pathog.">
        <title>Diverse lifestyles and strategies of plant pathogenesis encoded in the genomes of eighteen Dothideomycetes fungi.</title>
        <authorList>
            <person name="Ohm R.A."/>
            <person name="Feau N."/>
            <person name="Henrissat B."/>
            <person name="Schoch C.L."/>
            <person name="Horwitz B.A."/>
            <person name="Barry K.W."/>
            <person name="Condon B.J."/>
            <person name="Copeland A.C."/>
            <person name="Dhillon B."/>
            <person name="Glaser F."/>
            <person name="Hesse C.N."/>
            <person name="Kosti I."/>
            <person name="LaButti K."/>
            <person name="Lindquist E.A."/>
            <person name="Lucas S."/>
            <person name="Salamov A.A."/>
            <person name="Bradshaw R.E."/>
            <person name="Ciuffetti L."/>
            <person name="Hamelin R.C."/>
            <person name="Kema G.H.J."/>
            <person name="Lawrence C."/>
            <person name="Scott J.A."/>
            <person name="Spatafora J.W."/>
            <person name="Turgeon B.G."/>
            <person name="de Wit P.J.G.M."/>
            <person name="Zhong S."/>
            <person name="Goodwin S.B."/>
            <person name="Grigoriev I.V."/>
        </authorList>
    </citation>
    <scope>NUCLEOTIDE SEQUENCE [LARGE SCALE GENOMIC DNA]</scope>
    <source>
        <strain evidence="3 4">CIRAD86</strain>
    </source>
</reference>
<dbReference type="VEuPathDB" id="FungiDB:MYCFIDRAFT_78632"/>
<keyword evidence="1" id="KW-1133">Transmembrane helix</keyword>
<dbReference type="EMBL" id="KB446560">
    <property type="protein sequence ID" value="EME80945.1"/>
    <property type="molecule type" value="Genomic_DNA"/>
</dbReference>
<feature type="domain" description="DUF7702" evidence="2">
    <location>
        <begin position="17"/>
        <end position="241"/>
    </location>
</feature>
<feature type="transmembrane region" description="Helical" evidence="1">
    <location>
        <begin position="44"/>
        <end position="64"/>
    </location>
</feature>
<dbReference type="KEGG" id="pfj:MYCFIDRAFT_78632"/>
<evidence type="ECO:0000256" key="1">
    <source>
        <dbReference type="SAM" id="Phobius"/>
    </source>
</evidence>
<feature type="transmembrane region" description="Helical" evidence="1">
    <location>
        <begin position="221"/>
        <end position="245"/>
    </location>
</feature>
<dbReference type="PANTHER" id="PTHR42109">
    <property type="entry name" value="UNPLACED GENOMIC SCAFFOLD UM_SCAF_CONTIG_1.265, WHOLE GENOME SHOTGUN SEQUENCE"/>
    <property type="match status" value="1"/>
</dbReference>
<keyword evidence="1" id="KW-0812">Transmembrane</keyword>
<organism evidence="3 4">
    <name type="scientific">Pseudocercospora fijiensis (strain CIRAD86)</name>
    <name type="common">Black leaf streak disease fungus</name>
    <name type="synonym">Mycosphaerella fijiensis</name>
    <dbReference type="NCBI Taxonomy" id="383855"/>
    <lineage>
        <taxon>Eukaryota</taxon>
        <taxon>Fungi</taxon>
        <taxon>Dikarya</taxon>
        <taxon>Ascomycota</taxon>
        <taxon>Pezizomycotina</taxon>
        <taxon>Dothideomycetes</taxon>
        <taxon>Dothideomycetidae</taxon>
        <taxon>Mycosphaerellales</taxon>
        <taxon>Mycosphaerellaceae</taxon>
        <taxon>Pseudocercospora</taxon>
    </lineage>
</organism>
<feature type="transmembrane region" description="Helical" evidence="1">
    <location>
        <begin position="20"/>
        <end position="37"/>
    </location>
</feature>
<accession>M2YT73</accession>
<evidence type="ECO:0000313" key="3">
    <source>
        <dbReference type="EMBL" id="EME80945.1"/>
    </source>
</evidence>
<protein>
    <recommendedName>
        <fullName evidence="2">DUF7702 domain-containing protein</fullName>
    </recommendedName>
</protein>
<feature type="transmembrane region" description="Helical" evidence="1">
    <location>
        <begin position="152"/>
        <end position="177"/>
    </location>
</feature>
<dbReference type="PANTHER" id="PTHR42109:SF2">
    <property type="entry name" value="INTEGRAL MEMBRANE PROTEIN"/>
    <property type="match status" value="1"/>
</dbReference>
<dbReference type="eggNOG" id="ENOG502SN6X">
    <property type="taxonomic scope" value="Eukaryota"/>
</dbReference>
<keyword evidence="1" id="KW-0472">Membrane</keyword>
<feature type="transmembrane region" description="Helical" evidence="1">
    <location>
        <begin position="76"/>
        <end position="98"/>
    </location>
</feature>
<dbReference type="AlphaFoldDB" id="M2YT73"/>
<name>M2YT73_PSEFD</name>
<dbReference type="RefSeq" id="XP_007928097.1">
    <property type="nucleotide sequence ID" value="XM_007929906.1"/>
</dbReference>
<feature type="transmembrane region" description="Helical" evidence="1">
    <location>
        <begin position="119"/>
        <end position="140"/>
    </location>
</feature>
<evidence type="ECO:0000313" key="4">
    <source>
        <dbReference type="Proteomes" id="UP000016932"/>
    </source>
</evidence>
<dbReference type="Proteomes" id="UP000016932">
    <property type="component" value="Unassembled WGS sequence"/>
</dbReference>
<keyword evidence="4" id="KW-1185">Reference proteome</keyword>
<dbReference type="OrthoDB" id="2560628at2759"/>
<gene>
    <name evidence="3" type="ORF">MYCFIDRAFT_78632</name>
</gene>
<dbReference type="GeneID" id="19341484"/>
<feature type="transmembrane region" description="Helical" evidence="1">
    <location>
        <begin position="184"/>
        <end position="201"/>
    </location>
</feature>
<proteinExistence type="predicted"/>
<evidence type="ECO:0000259" key="2">
    <source>
        <dbReference type="Pfam" id="PF24800"/>
    </source>
</evidence>
<sequence>MSLPRTHSDWQLACAELELAYYALALLPIAYIFYTQGRSALRAWICLGLYTGLQIAGNAIVAAAGPDGEYSYIGPLLASVGLSPLLIGTAGILHQWFATIRFFRSSQSGLSKRTQVVGIVFHVGATIAVALIAAGASLAAQNSPPAYAPTLLRIGAIVLFAMFLVLCGITVWLPFLYMRDSSKALIWAVIISLPALAVRYVCELFSSFSSSLDFNPIYGKIVFRVVLEVIPQLFVLLVLIVGAIVHVEDEIKHDILIDRTATIPLRDADEEEGRASEASMWLVLKNFGTAFDCAPRRSAQNFIYIHTFALKYRSTFRPPHALANVKLVCKQIRDELSEEITNAKKTQATALLVDMKKVGNNAPLIVSPEFFRYPIRRLDAAVLGGFAAVTFVTPFITQEDYPEPDDPFWKKKGMAYRNDYESVGGHDCWYGRFRYTKRSNEQGTSTWTLNAVEGDLLRDSEDVKIDVVEHELKLAAAKKHVDRMVVEKQHDGDPLEDILAALQSPFRWMDCKGERFAILGGISPFLEFDHYERDGFQHSYFAVLCELAESRDSAYKKTYYL</sequence>